<keyword evidence="2" id="KW-1185">Reference proteome</keyword>
<dbReference type="Proteomes" id="UP000242205">
    <property type="component" value="Chromosome"/>
</dbReference>
<dbReference type="EMBL" id="CP025682">
    <property type="protein sequence ID" value="AUN95375.1"/>
    <property type="molecule type" value="Genomic_DNA"/>
</dbReference>
<name>A0A2I6S7Z3_9RHOO</name>
<organism evidence="1 2">
    <name type="scientific">Pseudazoarcus pumilus</name>
    <dbReference type="NCBI Taxonomy" id="2067960"/>
    <lineage>
        <taxon>Bacteria</taxon>
        <taxon>Pseudomonadati</taxon>
        <taxon>Pseudomonadota</taxon>
        <taxon>Betaproteobacteria</taxon>
        <taxon>Rhodocyclales</taxon>
        <taxon>Zoogloeaceae</taxon>
        <taxon>Pseudazoarcus</taxon>
    </lineage>
</organism>
<dbReference type="OrthoDB" id="9853485at2"/>
<dbReference type="SUPFAM" id="SSF53067">
    <property type="entry name" value="Actin-like ATPase domain"/>
    <property type="match status" value="1"/>
</dbReference>
<proteinExistence type="predicted"/>
<dbReference type="InterPro" id="IPR043129">
    <property type="entry name" value="ATPase_NBD"/>
</dbReference>
<accession>A0A2I6S7Z3</accession>
<dbReference type="RefSeq" id="WP_102247424.1">
    <property type="nucleotide sequence ID" value="NZ_CP025682.1"/>
</dbReference>
<gene>
    <name evidence="1" type="ORF">C0099_10820</name>
</gene>
<dbReference type="KEGG" id="atw:C0099_10820"/>
<dbReference type="AlphaFoldDB" id="A0A2I6S7Z3"/>
<evidence type="ECO:0000313" key="1">
    <source>
        <dbReference type="EMBL" id="AUN95375.1"/>
    </source>
</evidence>
<reference evidence="1 2" key="1">
    <citation type="submission" date="2018-01" db="EMBL/GenBank/DDBJ databases">
        <authorList>
            <person name="Fu G.-Y."/>
        </authorList>
    </citation>
    <scope>NUCLEOTIDE SEQUENCE [LARGE SCALE GENOMIC DNA]</scope>
    <source>
        <strain evidence="1 2">SY39</strain>
    </source>
</reference>
<sequence>MSREIVIAIDFGGECIAARWAVGEQHVGELRWDAPVRAPGEPPFWATEDGHALILETFAMTHFPNVDRLVLTLPAGDVDAHRAPLEQRYTGLHDVRNTECRSQRLRVRVRRVCVEPQSPASPATANAPA</sequence>
<evidence type="ECO:0000313" key="2">
    <source>
        <dbReference type="Proteomes" id="UP000242205"/>
    </source>
</evidence>
<protein>
    <submittedName>
        <fullName evidence="1">Uncharacterized protein</fullName>
    </submittedName>
</protein>